<sequence length="168" mass="19520">MKLAQFVTNHPSIRFVPKDLLYYKSIVEFEPLYTIILQDPPFVVILKPDIVVLNIFSVEDFTLVMNPAPLVNRARSDAQKPIIFEFNIQTFDQYASQMNPEISQDVSLSFKSVIVQLSIKTVAFAMLLIIELYDVEETTVEFLIQTLILFISYQILWLQNSIHLYQIQ</sequence>
<dbReference type="EMBL" id="CATOUU010001008">
    <property type="protein sequence ID" value="CAI9966642.1"/>
    <property type="molecule type" value="Genomic_DNA"/>
</dbReference>
<gene>
    <name evidence="3" type="ORF">HINF_LOCUS51219</name>
    <name evidence="4" type="ORF">HINF_LOCUS54043</name>
    <name evidence="2" type="ORF">HINF_LOCUS54287</name>
    <name evidence="1" type="ORF">HINF_LOCUS8045</name>
</gene>
<organism evidence="1">
    <name type="scientific">Hexamita inflata</name>
    <dbReference type="NCBI Taxonomy" id="28002"/>
    <lineage>
        <taxon>Eukaryota</taxon>
        <taxon>Metamonada</taxon>
        <taxon>Diplomonadida</taxon>
        <taxon>Hexamitidae</taxon>
        <taxon>Hexamitinae</taxon>
        <taxon>Hexamita</taxon>
    </lineage>
</organism>
<dbReference type="EMBL" id="CATOUU010000199">
    <property type="protein sequence ID" value="CAI9920400.1"/>
    <property type="molecule type" value="Genomic_DNA"/>
</dbReference>
<keyword evidence="5" id="KW-1185">Reference proteome</keyword>
<proteinExistence type="predicted"/>
<evidence type="ECO:0000313" key="5">
    <source>
        <dbReference type="Proteomes" id="UP001642409"/>
    </source>
</evidence>
<comment type="caution">
    <text evidence="1">The sequence shown here is derived from an EMBL/GenBank/DDBJ whole genome shotgun (WGS) entry which is preliminary data.</text>
</comment>
<dbReference type="EMBL" id="CAXDID020000249">
    <property type="protein sequence ID" value="CAL6064157.1"/>
    <property type="molecule type" value="Genomic_DNA"/>
</dbReference>
<evidence type="ECO:0000313" key="4">
    <source>
        <dbReference type="EMBL" id="CAL6069572.1"/>
    </source>
</evidence>
<dbReference type="AlphaFoldDB" id="A0AA86NJH4"/>
<evidence type="ECO:0000313" key="2">
    <source>
        <dbReference type="EMBL" id="CAI9966642.1"/>
    </source>
</evidence>
<accession>A0AA86NJH4</accession>
<reference evidence="1" key="1">
    <citation type="submission" date="2023-06" db="EMBL/GenBank/DDBJ databases">
        <authorList>
            <person name="Kurt Z."/>
        </authorList>
    </citation>
    <scope>NUCLEOTIDE SEQUENCE</scope>
</reference>
<evidence type="ECO:0000313" key="3">
    <source>
        <dbReference type="EMBL" id="CAL6064157.1"/>
    </source>
</evidence>
<reference evidence="3 5" key="2">
    <citation type="submission" date="2024-07" db="EMBL/GenBank/DDBJ databases">
        <authorList>
            <person name="Akdeniz Z."/>
        </authorList>
    </citation>
    <scope>NUCLEOTIDE SEQUENCE [LARGE SCALE GENOMIC DNA]</scope>
</reference>
<protein>
    <submittedName>
        <fullName evidence="3">Hypothetical_protein</fullName>
    </submittedName>
</protein>
<evidence type="ECO:0000313" key="1">
    <source>
        <dbReference type="EMBL" id="CAI9920400.1"/>
    </source>
</evidence>
<dbReference type="Proteomes" id="UP001642409">
    <property type="component" value="Unassembled WGS sequence"/>
</dbReference>
<dbReference type="EMBL" id="CAXDID020000278">
    <property type="protein sequence ID" value="CAL6069572.1"/>
    <property type="molecule type" value="Genomic_DNA"/>
</dbReference>
<name>A0AA86NJH4_9EUKA</name>